<dbReference type="FunFam" id="3.40.50.920:FF:000010">
    <property type="entry name" value="Pyruvate ferredoxin oxidoreductase, alpha subunit"/>
    <property type="match status" value="1"/>
</dbReference>
<dbReference type="SUPFAM" id="SSF52518">
    <property type="entry name" value="Thiamin diphosphate-binding fold (THDP-binding)"/>
    <property type="match status" value="1"/>
</dbReference>
<dbReference type="InterPro" id="IPR033412">
    <property type="entry name" value="PFOR_II"/>
</dbReference>
<dbReference type="GO" id="GO:0019752">
    <property type="term" value="P:carboxylic acid metabolic process"/>
    <property type="evidence" value="ECO:0007669"/>
    <property type="project" value="UniProtKB-ARBA"/>
</dbReference>
<protein>
    <submittedName>
        <fullName evidence="4">Pyruvate ferredoxin oxidoreductase</fullName>
    </submittedName>
</protein>
<feature type="domain" description="Pyruvate:ferredoxin oxidoreductase core" evidence="3">
    <location>
        <begin position="262"/>
        <end position="367"/>
    </location>
</feature>
<dbReference type="AlphaFoldDB" id="A0A932GPW6"/>
<dbReference type="GO" id="GO:0016903">
    <property type="term" value="F:oxidoreductase activity, acting on the aldehyde or oxo group of donors"/>
    <property type="evidence" value="ECO:0007669"/>
    <property type="project" value="UniProtKB-ARBA"/>
</dbReference>
<dbReference type="FunFam" id="3.40.50.970:FF:000012">
    <property type="entry name" value="Pyruvate:ferredoxin (Flavodoxin) oxidoreductase"/>
    <property type="match status" value="1"/>
</dbReference>
<dbReference type="NCBIfam" id="NF045791">
    <property type="entry name" value="OxalOxredalpha"/>
    <property type="match status" value="1"/>
</dbReference>
<dbReference type="EMBL" id="JACPSX010000152">
    <property type="protein sequence ID" value="MBI3014986.1"/>
    <property type="molecule type" value="Genomic_DNA"/>
</dbReference>
<sequence>MAKEITLSGCAASAQAVKMARVDVICSYPIRPYTAVMMELAKMVANGEMDAEFIHGEGEHAQLSVCYGASAAGARTFTGSSGVGVTYAFETYSPISGARLPVQMMIADRTLDPPGDFGSEHTDAMSCRDQGWLMGWAETPQEAFDNHLINYRVGEDPRIMLPQFVCQDGYFVSHIPGKVKLPDQSQVDEFLPPYRPPHVLDPKKPVSHGPQIRPDQGVIMDLQRAQAFLDVPKVIREIIDEYNRIFGRNYFPFLEEFRTEDADLVFFIQGAHCLTARHAIEHLRSKGLKIGLVKLRFVRPFPTEEVAQVLSKFKAVGVVETSTSYGGAMRGGNLLHEVRAALYDAPHRPLTTSFMAGMGGEVIRLEEFYWMAEVLAQATKTGKVSKRVYWVGFEEAA</sequence>
<dbReference type="SUPFAM" id="SSF52922">
    <property type="entry name" value="TK C-terminal domain-like"/>
    <property type="match status" value="1"/>
</dbReference>
<accession>A0A932GPW6</accession>
<keyword evidence="4" id="KW-0670">Pyruvate</keyword>
<evidence type="ECO:0000259" key="3">
    <source>
        <dbReference type="Pfam" id="PF17147"/>
    </source>
</evidence>
<evidence type="ECO:0000313" key="5">
    <source>
        <dbReference type="Proteomes" id="UP000741360"/>
    </source>
</evidence>
<dbReference type="InterPro" id="IPR029061">
    <property type="entry name" value="THDP-binding"/>
</dbReference>
<name>A0A932GPW6_UNCTE</name>
<dbReference type="Pfam" id="PF01855">
    <property type="entry name" value="POR_N"/>
    <property type="match status" value="1"/>
</dbReference>
<dbReference type="Gene3D" id="3.40.50.970">
    <property type="match status" value="1"/>
</dbReference>
<evidence type="ECO:0000259" key="2">
    <source>
        <dbReference type="Pfam" id="PF01855"/>
    </source>
</evidence>
<dbReference type="Pfam" id="PF17147">
    <property type="entry name" value="PFOR_II"/>
    <property type="match status" value="1"/>
</dbReference>
<dbReference type="Proteomes" id="UP000741360">
    <property type="component" value="Unassembled WGS sequence"/>
</dbReference>
<dbReference type="CDD" id="cd07034">
    <property type="entry name" value="TPP_PYR_PFOR_IOR-alpha_like"/>
    <property type="match status" value="1"/>
</dbReference>
<reference evidence="4" key="1">
    <citation type="submission" date="2020-07" db="EMBL/GenBank/DDBJ databases">
        <title>Huge and variable diversity of episymbiotic CPR bacteria and DPANN archaea in groundwater ecosystems.</title>
        <authorList>
            <person name="He C.Y."/>
            <person name="Keren R."/>
            <person name="Whittaker M."/>
            <person name="Farag I.F."/>
            <person name="Doudna J."/>
            <person name="Cate J.H.D."/>
            <person name="Banfield J.F."/>
        </authorList>
    </citation>
    <scope>NUCLEOTIDE SEQUENCE</scope>
    <source>
        <strain evidence="4">NC_groundwater_717_Ag_S-0.2um_59_8</strain>
    </source>
</reference>
<comment type="caution">
    <text evidence="4">The sequence shown here is derived from an EMBL/GenBank/DDBJ whole genome shotgun (WGS) entry which is preliminary data.</text>
</comment>
<evidence type="ECO:0000313" key="4">
    <source>
        <dbReference type="EMBL" id="MBI3014986.1"/>
    </source>
</evidence>
<proteinExistence type="predicted"/>
<feature type="domain" description="Pyruvate flavodoxin/ferredoxin oxidoreductase pyrimidine binding" evidence="2">
    <location>
        <begin position="16"/>
        <end position="238"/>
    </location>
</feature>
<dbReference type="GO" id="GO:0006979">
    <property type="term" value="P:response to oxidative stress"/>
    <property type="evidence" value="ECO:0007669"/>
    <property type="project" value="TreeGrafter"/>
</dbReference>
<organism evidence="4 5">
    <name type="scientific">Tectimicrobiota bacterium</name>
    <dbReference type="NCBI Taxonomy" id="2528274"/>
    <lineage>
        <taxon>Bacteria</taxon>
        <taxon>Pseudomonadati</taxon>
        <taxon>Nitrospinota/Tectimicrobiota group</taxon>
        <taxon>Candidatus Tectimicrobiota</taxon>
    </lineage>
</organism>
<dbReference type="InterPro" id="IPR002880">
    <property type="entry name" value="Pyrv_Fd/Flavodoxin_OxRdtase_N"/>
</dbReference>
<dbReference type="InterPro" id="IPR050722">
    <property type="entry name" value="Pyruvate:ferred/Flavod_OxRd"/>
</dbReference>
<dbReference type="PANTHER" id="PTHR32154:SF30">
    <property type="entry name" value="2-OXOACID OXIDOREDUCTASE (FERREDOXIN)"/>
    <property type="match status" value="1"/>
</dbReference>
<dbReference type="InterPro" id="IPR009014">
    <property type="entry name" value="Transketo_C/PFOR_II"/>
</dbReference>
<dbReference type="PANTHER" id="PTHR32154">
    <property type="entry name" value="PYRUVATE-FLAVODOXIN OXIDOREDUCTASE-RELATED"/>
    <property type="match status" value="1"/>
</dbReference>
<dbReference type="InterPro" id="IPR054917">
    <property type="entry name" value="OxalOxredalpha"/>
</dbReference>
<evidence type="ECO:0000256" key="1">
    <source>
        <dbReference type="ARBA" id="ARBA00023002"/>
    </source>
</evidence>
<keyword evidence="1" id="KW-0560">Oxidoreductase</keyword>
<dbReference type="Gene3D" id="3.40.50.920">
    <property type="match status" value="1"/>
</dbReference>
<gene>
    <name evidence="4" type="ORF">HYY65_08025</name>
</gene>